<reference evidence="1 2" key="1">
    <citation type="journal article" date="2017" name="ISME J.">
        <title>Energy and carbon metabolisms in a deep terrestrial subsurface fluid microbial community.</title>
        <authorList>
            <person name="Momper L."/>
            <person name="Jungbluth S.P."/>
            <person name="Lee M.D."/>
            <person name="Amend J.P."/>
        </authorList>
    </citation>
    <scope>NUCLEOTIDE SEQUENCE [LARGE SCALE GENOMIC DNA]</scope>
    <source>
        <strain evidence="1">SURF_17</strain>
    </source>
</reference>
<proteinExistence type="predicted"/>
<gene>
    <name evidence="1" type="ORF">C4532_05165</name>
</gene>
<dbReference type="AlphaFoldDB" id="A0A419F355"/>
<name>A0A419F355_9BACT</name>
<accession>A0A419F355</accession>
<evidence type="ECO:0000313" key="2">
    <source>
        <dbReference type="Proteomes" id="UP000285961"/>
    </source>
</evidence>
<evidence type="ECO:0000313" key="1">
    <source>
        <dbReference type="EMBL" id="RJP72910.1"/>
    </source>
</evidence>
<evidence type="ECO:0008006" key="3">
    <source>
        <dbReference type="Google" id="ProtNLM"/>
    </source>
</evidence>
<comment type="caution">
    <text evidence="1">The sequence shown here is derived from an EMBL/GenBank/DDBJ whole genome shotgun (WGS) entry which is preliminary data.</text>
</comment>
<dbReference type="Proteomes" id="UP000285961">
    <property type="component" value="Unassembled WGS sequence"/>
</dbReference>
<dbReference type="EMBL" id="QZKI01000035">
    <property type="protein sequence ID" value="RJP72910.1"/>
    <property type="molecule type" value="Genomic_DNA"/>
</dbReference>
<protein>
    <recommendedName>
        <fullName evidence="3">CRISPR system Cms protein Csm4</fullName>
    </recommendedName>
</protein>
<organism evidence="1 2">
    <name type="scientific">Candidatus Abyssobacteria bacterium SURF_17</name>
    <dbReference type="NCBI Taxonomy" id="2093361"/>
    <lineage>
        <taxon>Bacteria</taxon>
        <taxon>Pseudomonadati</taxon>
        <taxon>Candidatus Hydrogenedentota</taxon>
        <taxon>Candidatus Abyssobacteria</taxon>
    </lineage>
</organism>
<sequence>MSWVVYELLYKTTGPVRIGYHKLGFIQRTRYYIPGRTMWGAATALLTRALHGGATEPGHYQDVGQKLMNKEIFLSYFYPCFLREESSERIIFFPRWIMGDPEWFSAEPSRLAYGSLTESEFEARFIASFGQTAIEPSLFAAEEASLHETEFICDKIRCDSSVQQLYFIGYLFVTGEMPKFDNRDIGWEKGDYRLKEILSTIYVGGDRTYGAGRLRLKQDESGPLRPQGLLFDQYEFDPHSGRIKVPERSPILAHVPCSSEELKGDFEPIVSLEYCEKKGPGQKPTVVSGLHWTPGSLTTKKKSFSIGAYGIWEEYKEERSHG</sequence>